<keyword evidence="1" id="KW-1133">Transmembrane helix</keyword>
<dbReference type="SUPFAM" id="SSF53822">
    <property type="entry name" value="Periplasmic binding protein-like I"/>
    <property type="match status" value="1"/>
</dbReference>
<reference evidence="2 3" key="1">
    <citation type="journal article" date="2016" name="Nat. Commun.">
        <title>Extremotolerant tardigrade genome and improved radiotolerance of human cultured cells by tardigrade-unique protein.</title>
        <authorList>
            <person name="Hashimoto T."/>
            <person name="Horikawa D.D."/>
            <person name="Saito Y."/>
            <person name="Kuwahara H."/>
            <person name="Kozuka-Hata H."/>
            <person name="Shin-I T."/>
            <person name="Minakuchi Y."/>
            <person name="Ohishi K."/>
            <person name="Motoyama A."/>
            <person name="Aizu T."/>
            <person name="Enomoto A."/>
            <person name="Kondo K."/>
            <person name="Tanaka S."/>
            <person name="Hara Y."/>
            <person name="Koshikawa S."/>
            <person name="Sagara H."/>
            <person name="Miura T."/>
            <person name="Yokobori S."/>
            <person name="Miyagawa K."/>
            <person name="Suzuki Y."/>
            <person name="Kubo T."/>
            <person name="Oyama M."/>
            <person name="Kohara Y."/>
            <person name="Fujiyama A."/>
            <person name="Arakawa K."/>
            <person name="Katayama T."/>
            <person name="Toyoda A."/>
            <person name="Kunieda T."/>
        </authorList>
    </citation>
    <scope>NUCLEOTIDE SEQUENCE [LARGE SCALE GENOMIC DNA]</scope>
    <source>
        <strain evidence="2 3">YOKOZUNA-1</strain>
    </source>
</reference>
<proteinExistence type="predicted"/>
<gene>
    <name evidence="2" type="primary">RvY_16928-1</name>
    <name evidence="2" type="synonym">RvY_16928.1</name>
    <name evidence="2" type="ORF">RvY_16928</name>
</gene>
<name>A0A1D1W0A2_RAMVA</name>
<evidence type="ECO:0000256" key="1">
    <source>
        <dbReference type="SAM" id="Phobius"/>
    </source>
</evidence>
<evidence type="ECO:0008006" key="4">
    <source>
        <dbReference type="Google" id="ProtNLM"/>
    </source>
</evidence>
<keyword evidence="1" id="KW-0812">Transmembrane</keyword>
<keyword evidence="3" id="KW-1185">Reference proteome</keyword>
<feature type="transmembrane region" description="Helical" evidence="1">
    <location>
        <begin position="148"/>
        <end position="170"/>
    </location>
</feature>
<dbReference type="InterPro" id="IPR028082">
    <property type="entry name" value="Peripla_BP_I"/>
</dbReference>
<keyword evidence="1" id="KW-0472">Membrane</keyword>
<dbReference type="STRING" id="947166.A0A1D1W0A2"/>
<evidence type="ECO:0000313" key="3">
    <source>
        <dbReference type="Proteomes" id="UP000186922"/>
    </source>
</evidence>
<comment type="caution">
    <text evidence="2">The sequence shown here is derived from an EMBL/GenBank/DDBJ whole genome shotgun (WGS) entry which is preliminary data.</text>
</comment>
<evidence type="ECO:0000313" key="2">
    <source>
        <dbReference type="EMBL" id="GAV07040.1"/>
    </source>
</evidence>
<dbReference type="Proteomes" id="UP000186922">
    <property type="component" value="Unassembled WGS sequence"/>
</dbReference>
<organism evidence="2 3">
    <name type="scientific">Ramazzottius varieornatus</name>
    <name type="common">Water bear</name>
    <name type="synonym">Tardigrade</name>
    <dbReference type="NCBI Taxonomy" id="947166"/>
    <lineage>
        <taxon>Eukaryota</taxon>
        <taxon>Metazoa</taxon>
        <taxon>Ecdysozoa</taxon>
        <taxon>Tardigrada</taxon>
        <taxon>Eutardigrada</taxon>
        <taxon>Parachela</taxon>
        <taxon>Hypsibioidea</taxon>
        <taxon>Ramazzottiidae</taxon>
        <taxon>Ramazzottius</taxon>
    </lineage>
</organism>
<accession>A0A1D1W0A2</accession>
<dbReference type="EMBL" id="BDGG01000014">
    <property type="protein sequence ID" value="GAV07040.1"/>
    <property type="molecule type" value="Genomic_DNA"/>
</dbReference>
<sequence>MVDRMRSYSLCKDRAKAPVEMFAAYEAVTLLAKVAHDIVQSSREKKVRPTLIGTAFVREFSNRTYNLSTVSASFDTSACKIPNFLIKLFNSTTQTFENVIFFQGKDRTTSLPFGRNVTWPGGRLPDNEPRCGFGGLNVECRKSSTETLLVSSVSVVATLSAILAGALFYIRWAEKKSAVHHVRGMLLSLDELVFGSRYTYG</sequence>
<protein>
    <recommendedName>
        <fullName evidence="4">Receptor ligand binding region domain-containing protein</fullName>
    </recommendedName>
</protein>
<dbReference type="AlphaFoldDB" id="A0A1D1W0A2"/>
<dbReference type="Gene3D" id="3.40.50.2300">
    <property type="match status" value="1"/>
</dbReference>